<dbReference type="InterPro" id="IPR004089">
    <property type="entry name" value="MCPsignal_dom"/>
</dbReference>
<keyword evidence="4" id="KW-0175">Coiled coil</keyword>
<dbReference type="GO" id="GO:0004888">
    <property type="term" value="F:transmembrane signaling receptor activity"/>
    <property type="evidence" value="ECO:0007669"/>
    <property type="project" value="TreeGrafter"/>
</dbReference>
<dbReference type="Gene3D" id="1.10.287.950">
    <property type="entry name" value="Methyl-accepting chemotaxis protein"/>
    <property type="match status" value="1"/>
</dbReference>
<keyword evidence="5" id="KW-0472">Membrane</keyword>
<dbReference type="PROSITE" id="PS50111">
    <property type="entry name" value="CHEMOTAXIS_TRANSDUC_2"/>
    <property type="match status" value="1"/>
</dbReference>
<feature type="domain" description="Methyl-accepting transducer" evidence="6">
    <location>
        <begin position="309"/>
        <end position="538"/>
    </location>
</feature>
<evidence type="ECO:0000313" key="9">
    <source>
        <dbReference type="Proteomes" id="UP000483018"/>
    </source>
</evidence>
<dbReference type="PANTHER" id="PTHR43531">
    <property type="entry name" value="PROTEIN ICFG"/>
    <property type="match status" value="1"/>
</dbReference>
<evidence type="ECO:0000256" key="1">
    <source>
        <dbReference type="ARBA" id="ARBA00022500"/>
    </source>
</evidence>
<accession>A0A7C8HJ39</accession>
<dbReference type="Gene3D" id="6.10.340.10">
    <property type="match status" value="1"/>
</dbReference>
<dbReference type="SMART" id="SM00304">
    <property type="entry name" value="HAMP"/>
    <property type="match status" value="1"/>
</dbReference>
<dbReference type="InterPro" id="IPR051310">
    <property type="entry name" value="MCP_chemotaxis"/>
</dbReference>
<evidence type="ECO:0000256" key="2">
    <source>
        <dbReference type="ARBA" id="ARBA00029447"/>
    </source>
</evidence>
<dbReference type="SMART" id="SM00283">
    <property type="entry name" value="MA"/>
    <property type="match status" value="1"/>
</dbReference>
<dbReference type="PANTHER" id="PTHR43531:SF11">
    <property type="entry name" value="METHYL-ACCEPTING CHEMOTAXIS PROTEIN 3"/>
    <property type="match status" value="1"/>
</dbReference>
<dbReference type="InterPro" id="IPR003660">
    <property type="entry name" value="HAMP_dom"/>
</dbReference>
<gene>
    <name evidence="8" type="ORF">GND95_04290</name>
</gene>
<evidence type="ECO:0000256" key="3">
    <source>
        <dbReference type="PROSITE-ProRule" id="PRU00284"/>
    </source>
</evidence>
<dbReference type="GO" id="GO:0006935">
    <property type="term" value="P:chemotaxis"/>
    <property type="evidence" value="ECO:0007669"/>
    <property type="project" value="UniProtKB-KW"/>
</dbReference>
<dbReference type="CDD" id="cd11386">
    <property type="entry name" value="MCP_signal"/>
    <property type="match status" value="1"/>
</dbReference>
<feature type="transmembrane region" description="Helical" evidence="5">
    <location>
        <begin position="191"/>
        <end position="211"/>
    </location>
</feature>
<organism evidence="8 9">
    <name type="scientific">Defluviitalea raffinosedens</name>
    <dbReference type="NCBI Taxonomy" id="1450156"/>
    <lineage>
        <taxon>Bacteria</taxon>
        <taxon>Bacillati</taxon>
        <taxon>Bacillota</taxon>
        <taxon>Clostridia</taxon>
        <taxon>Lachnospirales</taxon>
        <taxon>Defluviitaleaceae</taxon>
        <taxon>Defluviitalea</taxon>
    </lineage>
</organism>
<keyword evidence="9" id="KW-1185">Reference proteome</keyword>
<name>A0A7C8HJ39_9FIRM</name>
<evidence type="ECO:0000313" key="8">
    <source>
        <dbReference type="EMBL" id="KAE9636347.1"/>
    </source>
</evidence>
<dbReference type="InterPro" id="IPR024478">
    <property type="entry name" value="HlyB_4HB_MCP"/>
</dbReference>
<dbReference type="FunFam" id="1.10.287.950:FF:000001">
    <property type="entry name" value="Methyl-accepting chemotaxis sensory transducer"/>
    <property type="match status" value="1"/>
</dbReference>
<reference evidence="8 9" key="1">
    <citation type="submission" date="2019-12" db="EMBL/GenBank/DDBJ databases">
        <title>Defluviitalea raffinosedens, isolated from a biogas fermenter, genome sequencing and characterization.</title>
        <authorList>
            <person name="Rettenmaier R."/>
            <person name="Schneider M."/>
            <person name="Neuhaus K."/>
            <person name="Liebl W."/>
            <person name="Zverlov V."/>
        </authorList>
    </citation>
    <scope>NUCLEOTIDE SEQUENCE [LARGE SCALE GENOMIC DNA]</scope>
    <source>
        <strain evidence="8 9">249c-K6</strain>
    </source>
</reference>
<dbReference type="EMBL" id="WSLF01000002">
    <property type="protein sequence ID" value="KAE9636347.1"/>
    <property type="molecule type" value="Genomic_DNA"/>
</dbReference>
<dbReference type="Pfam" id="PF00015">
    <property type="entry name" value="MCPsignal"/>
    <property type="match status" value="1"/>
</dbReference>
<comment type="caution">
    <text evidence="8">The sequence shown here is derived from an EMBL/GenBank/DDBJ whole genome shotgun (WGS) entry which is preliminary data.</text>
</comment>
<dbReference type="Proteomes" id="UP000483018">
    <property type="component" value="Unassembled WGS sequence"/>
</dbReference>
<dbReference type="CDD" id="cd06225">
    <property type="entry name" value="HAMP"/>
    <property type="match status" value="2"/>
</dbReference>
<feature type="domain" description="HAMP" evidence="7">
    <location>
        <begin position="213"/>
        <end position="265"/>
    </location>
</feature>
<dbReference type="Pfam" id="PF12729">
    <property type="entry name" value="4HB_MCP_1"/>
    <property type="match status" value="1"/>
</dbReference>
<dbReference type="RefSeq" id="WP_158739598.1">
    <property type="nucleotide sequence ID" value="NZ_WSLF01000002.1"/>
</dbReference>
<proteinExistence type="inferred from homology"/>
<evidence type="ECO:0000259" key="6">
    <source>
        <dbReference type="PROSITE" id="PS50111"/>
    </source>
</evidence>
<keyword evidence="5" id="KW-0812">Transmembrane</keyword>
<dbReference type="GO" id="GO:0007165">
    <property type="term" value="P:signal transduction"/>
    <property type="evidence" value="ECO:0007669"/>
    <property type="project" value="UniProtKB-KW"/>
</dbReference>
<dbReference type="OrthoDB" id="9814363at2"/>
<keyword evidence="3" id="KW-0807">Transducer</keyword>
<protein>
    <submittedName>
        <fullName evidence="8">HAMP domain-containing protein</fullName>
    </submittedName>
</protein>
<dbReference type="Pfam" id="PF00672">
    <property type="entry name" value="HAMP"/>
    <property type="match status" value="1"/>
</dbReference>
<evidence type="ECO:0000259" key="7">
    <source>
        <dbReference type="PROSITE" id="PS50885"/>
    </source>
</evidence>
<dbReference type="PROSITE" id="PS50885">
    <property type="entry name" value="HAMP"/>
    <property type="match status" value="1"/>
</dbReference>
<evidence type="ECO:0000256" key="4">
    <source>
        <dbReference type="SAM" id="Coils"/>
    </source>
</evidence>
<keyword evidence="1" id="KW-0145">Chemotaxis</keyword>
<keyword evidence="5" id="KW-1133">Transmembrane helix</keyword>
<dbReference type="GO" id="GO:0005886">
    <property type="term" value="C:plasma membrane"/>
    <property type="evidence" value="ECO:0007669"/>
    <property type="project" value="TreeGrafter"/>
</dbReference>
<sequence length="609" mass="67213">MKWFHNMNIGKKLILSFLLVAFIAGIIGGIGVLDIQKIADLDAELYEYHTDALDDLTRIMQDYQLKRVILRDLIINTDASFREDKWKEYDELTYEINELFANFEEKINSDEVRVAFEQLKNSIYDYEEYKSKIDNYIKLGQEDVAFKSLYTDGAPIATAVQDSIERLLQLKIDLARQAAETNSRTASVSTVVMLIIILVGLLMAVFLGFFISRSISHPVIQLMNAADQLALGDVNVDIHGDRKDEIGRLMQSFGKMIANIREQALAVEKIANGDLTVEVKVRSENDLLGRKLSEMIEKNNEVLSNINSASEQVASASKQVAAASQALSQGSTEQASSIEEITSSIEEIATQTQENAENANQANELATIAKNRAAEGKQQMKDMLSAMTEINESSNNISKIIKVIDDIAFQTNILALNAAVEAARAGQHGKGFAVVAEEVRNLAARSADAAKETTAMIEESIKKVNDGTTIANLTATALNQIVEEVAKAADLVREIAIASNEQASGIAQISQAINQVSQVVQNNSTTSEESAAASEELSSQAELLKDLVNQFKLKRNNLKSNSGSLNSEMLKMLRTMENRSNFLSPKGEYNETMMPQIRIDLDDKEFGKY</sequence>
<evidence type="ECO:0000256" key="5">
    <source>
        <dbReference type="SAM" id="Phobius"/>
    </source>
</evidence>
<feature type="coiled-coil region" evidence="4">
    <location>
        <begin position="292"/>
        <end position="326"/>
    </location>
</feature>
<dbReference type="SUPFAM" id="SSF58104">
    <property type="entry name" value="Methyl-accepting chemotaxis protein (MCP) signaling domain"/>
    <property type="match status" value="1"/>
</dbReference>
<comment type="similarity">
    <text evidence="2">Belongs to the methyl-accepting chemotaxis (MCP) protein family.</text>
</comment>
<dbReference type="AlphaFoldDB" id="A0A7C8HJ39"/>